<dbReference type="PANTHER" id="PTHR13457">
    <property type="entry name" value="BAP28"/>
    <property type="match status" value="1"/>
</dbReference>
<dbReference type="Gene3D" id="1.25.10.10">
    <property type="entry name" value="Leucine-rich Repeat Variant"/>
    <property type="match status" value="1"/>
</dbReference>
<keyword evidence="6" id="KW-0687">Ribonucleoprotein</keyword>
<dbReference type="SUPFAM" id="SSF48371">
    <property type="entry name" value="ARM repeat"/>
    <property type="match status" value="1"/>
</dbReference>
<dbReference type="Pfam" id="PF23243">
    <property type="entry name" value="HEAT_HEATR1"/>
    <property type="match status" value="1"/>
</dbReference>
<evidence type="ECO:0000313" key="9">
    <source>
        <dbReference type="Proteomes" id="UP001396334"/>
    </source>
</evidence>
<gene>
    <name evidence="8" type="ORF">V6N11_001448</name>
</gene>
<comment type="caution">
    <text evidence="8">The sequence shown here is derived from an EMBL/GenBank/DDBJ whole genome shotgun (WGS) entry which is preliminary data.</text>
</comment>
<accession>A0ABR2S0H7</accession>
<organism evidence="8 9">
    <name type="scientific">Hibiscus sabdariffa</name>
    <name type="common">roselle</name>
    <dbReference type="NCBI Taxonomy" id="183260"/>
    <lineage>
        <taxon>Eukaryota</taxon>
        <taxon>Viridiplantae</taxon>
        <taxon>Streptophyta</taxon>
        <taxon>Embryophyta</taxon>
        <taxon>Tracheophyta</taxon>
        <taxon>Spermatophyta</taxon>
        <taxon>Magnoliopsida</taxon>
        <taxon>eudicotyledons</taxon>
        <taxon>Gunneridae</taxon>
        <taxon>Pentapetalae</taxon>
        <taxon>rosids</taxon>
        <taxon>malvids</taxon>
        <taxon>Malvales</taxon>
        <taxon>Malvaceae</taxon>
        <taxon>Malvoideae</taxon>
        <taxon>Hibiscus</taxon>
    </lineage>
</organism>
<reference evidence="8 9" key="1">
    <citation type="journal article" date="2024" name="G3 (Bethesda)">
        <title>Genome assembly of Hibiscus sabdariffa L. provides insights into metabolisms of medicinal natural products.</title>
        <authorList>
            <person name="Kim T."/>
        </authorList>
    </citation>
    <scope>NUCLEOTIDE SEQUENCE [LARGE SCALE GENOMIC DNA]</scope>
    <source>
        <strain evidence="8">TK-2024</strain>
        <tissue evidence="8">Old leaves</tissue>
    </source>
</reference>
<dbReference type="Pfam" id="PF08146">
    <property type="entry name" value="BP28CT"/>
    <property type="match status" value="1"/>
</dbReference>
<dbReference type="InterPro" id="IPR040191">
    <property type="entry name" value="UTP10"/>
</dbReference>
<dbReference type="InterPro" id="IPR011989">
    <property type="entry name" value="ARM-like"/>
</dbReference>
<keyword evidence="5" id="KW-0539">Nucleus</keyword>
<keyword evidence="3" id="KW-0690">Ribosome biogenesis</keyword>
<dbReference type="EMBL" id="JBBPBN010000019">
    <property type="protein sequence ID" value="KAK9018474.1"/>
    <property type="molecule type" value="Genomic_DNA"/>
</dbReference>
<dbReference type="PANTHER" id="PTHR13457:SF1">
    <property type="entry name" value="HEAT REPEAT-CONTAINING PROTEIN 1"/>
    <property type="match status" value="1"/>
</dbReference>
<dbReference type="SMART" id="SM01036">
    <property type="entry name" value="BP28CT"/>
    <property type="match status" value="1"/>
</dbReference>
<dbReference type="InterPro" id="IPR012954">
    <property type="entry name" value="BP28_C_dom"/>
</dbReference>
<evidence type="ECO:0000256" key="1">
    <source>
        <dbReference type="ARBA" id="ARBA00004604"/>
    </source>
</evidence>
<name>A0ABR2S0H7_9ROSI</name>
<evidence type="ECO:0000259" key="7">
    <source>
        <dbReference type="SMART" id="SM01036"/>
    </source>
</evidence>
<dbReference type="InterPro" id="IPR016024">
    <property type="entry name" value="ARM-type_fold"/>
</dbReference>
<keyword evidence="4" id="KW-0698">rRNA processing</keyword>
<evidence type="ECO:0000256" key="5">
    <source>
        <dbReference type="ARBA" id="ARBA00023242"/>
    </source>
</evidence>
<evidence type="ECO:0000256" key="3">
    <source>
        <dbReference type="ARBA" id="ARBA00022517"/>
    </source>
</evidence>
<evidence type="ECO:0000256" key="4">
    <source>
        <dbReference type="ARBA" id="ARBA00022552"/>
    </source>
</evidence>
<evidence type="ECO:0000313" key="8">
    <source>
        <dbReference type="EMBL" id="KAK9018474.1"/>
    </source>
</evidence>
<keyword evidence="9" id="KW-1185">Reference proteome</keyword>
<dbReference type="InterPro" id="IPR056473">
    <property type="entry name" value="HEAT_Utp10/HEAT1"/>
</dbReference>
<comment type="similarity">
    <text evidence="2">Belongs to the HEATR1/UTP10 family.</text>
</comment>
<dbReference type="Proteomes" id="UP001396334">
    <property type="component" value="Unassembled WGS sequence"/>
</dbReference>
<proteinExistence type="inferred from homology"/>
<sequence>MNIVVCFLQRELGELVEEVVFLLQVVENRRKQIGIPVASWKEFKACVHAILKTITRSMTPTTCFEYITKLLGNSESSMRKKALEILCETMKDHVSVKKRKEKRELDPNSNSNELHLDDTALKSFQKMCAEIVQIVDGSNDEANASLKLAALSTLDILAHRFSSNHSVFGMCLASVTKGISSENMSVSSSCLKTTGTLVNVLGPKALAELPCMMENVIMKSREISVGSNLKSRSAEVISILLSILVTLEAVVEKLGGFLNPYLGDLIELMIRLTLQPLLKIFSGAVKSGDSSLVITFQMLADLVSKMDRTSISGSYAKIFDQCMVGLDLRRQHPVTVQTINVVEKSVIDAIVSLTMKFTENMFKPLFAKSIEWAETQFQDVAGSGTSNIDRAIQFYNLVNKLVENHRSLFVPYFKHLVKSCAELLSDSADFTASNLVRKKKKARVQEDGNLGNSILSLKSWHLRALILSSLHKCFLHDTGRQKFLDTSNFQVSESYFLIAVFMVHGFFSN</sequence>
<protein>
    <recommendedName>
        <fullName evidence="7">BP28 C-terminal domain-containing protein</fullName>
    </recommendedName>
</protein>
<evidence type="ECO:0000256" key="2">
    <source>
        <dbReference type="ARBA" id="ARBA00010559"/>
    </source>
</evidence>
<evidence type="ECO:0000256" key="6">
    <source>
        <dbReference type="ARBA" id="ARBA00023274"/>
    </source>
</evidence>
<comment type="subcellular location">
    <subcellularLocation>
        <location evidence="1">Nucleus</location>
        <location evidence="1">Nucleolus</location>
    </subcellularLocation>
</comment>
<feature type="domain" description="BP28 C-terminal" evidence="7">
    <location>
        <begin position="308"/>
        <end position="481"/>
    </location>
</feature>